<gene>
    <name evidence="1" type="ordered locus">HTH_1149</name>
</gene>
<name>D3DIF1_HYDTT</name>
<dbReference type="KEGG" id="hth:HTH_1149"/>
<organism evidence="1 2">
    <name type="scientific">Hydrogenobacter thermophilus (strain DSM 6534 / IAM 12695 / TK-6)</name>
    <dbReference type="NCBI Taxonomy" id="608538"/>
    <lineage>
        <taxon>Bacteria</taxon>
        <taxon>Pseudomonadati</taxon>
        <taxon>Aquificota</taxon>
        <taxon>Aquificia</taxon>
        <taxon>Aquificales</taxon>
        <taxon>Aquificaceae</taxon>
        <taxon>Hydrogenobacter</taxon>
    </lineage>
</organism>
<dbReference type="RefSeq" id="WP_012963783.1">
    <property type="nucleotide sequence ID" value="NC_013799.1"/>
</dbReference>
<proteinExistence type="predicted"/>
<dbReference type="STRING" id="608538.HTH_1149"/>
<reference evidence="1 2" key="1">
    <citation type="journal article" date="2010" name="J. Bacteriol.">
        <title>Complete genome sequence of the thermophilic, obligately chemolithoautotrophic hydrogen-oxidizing bacterium Hydrogenobacter thermophilus TK-6.</title>
        <authorList>
            <person name="Arai H."/>
            <person name="Kanbe H."/>
            <person name="Ishii M."/>
            <person name="Igarashi Y."/>
        </authorList>
    </citation>
    <scope>NUCLEOTIDE SEQUENCE [LARGE SCALE GENOMIC DNA]</scope>
    <source>
        <strain evidence="2">DSM 6534 / IAM 12695 / TK-6 [Tokyo]</strain>
    </source>
</reference>
<dbReference type="AlphaFoldDB" id="D3DIF1"/>
<dbReference type="KEGG" id="hte:Hydth_1141"/>
<sequence length="82" mass="9494">MKNQQVSDKILPNLSLSVVETHVVRRGKAYRCLQLKGYLTKDGKLKSKTLKSWKPEDAPELRTLVKLYRAVKHLSKALDRLY</sequence>
<dbReference type="EMBL" id="AP011112">
    <property type="protein sequence ID" value="BAI69603.1"/>
    <property type="molecule type" value="Genomic_DNA"/>
</dbReference>
<evidence type="ECO:0000313" key="1">
    <source>
        <dbReference type="EMBL" id="BAI69603.1"/>
    </source>
</evidence>
<dbReference type="Proteomes" id="UP000002574">
    <property type="component" value="Chromosome"/>
</dbReference>
<evidence type="ECO:0000313" key="2">
    <source>
        <dbReference type="Proteomes" id="UP000002574"/>
    </source>
</evidence>
<accession>D3DIF1</accession>
<keyword evidence="2" id="KW-1185">Reference proteome</keyword>
<protein>
    <submittedName>
        <fullName evidence="1">Uncharacterized protein</fullName>
    </submittedName>
</protein>